<feature type="non-terminal residue" evidence="1">
    <location>
        <position position="212"/>
    </location>
</feature>
<sequence>MSHKTTAVHVTHEAIGKIGGIGAVLEGLFTSQAYQNRIDRTILISPLFSMDGDITERLGQGGEVLYSSIDGMAKSSYMGSFRKIEDKFNVNIVYGRRTFVDHHTGITSSPEVILIDITCIEKGPVNELKSKLFREFGIRSNLYEHLWEYEQYVRLAPPALAAIKAIACGEHDGSTIIISHEFMGMATALAAKLDSSCDFRTVFYAHEVAPVR</sequence>
<gene>
    <name evidence="1" type="ORF">S01H1_28180</name>
</gene>
<organism evidence="1">
    <name type="scientific">marine sediment metagenome</name>
    <dbReference type="NCBI Taxonomy" id="412755"/>
    <lineage>
        <taxon>unclassified sequences</taxon>
        <taxon>metagenomes</taxon>
        <taxon>ecological metagenomes</taxon>
    </lineage>
</organism>
<protein>
    <recommendedName>
        <fullName evidence="2">Starch synthase catalytic domain-containing protein</fullName>
    </recommendedName>
</protein>
<accession>X0V418</accession>
<evidence type="ECO:0008006" key="2">
    <source>
        <dbReference type="Google" id="ProtNLM"/>
    </source>
</evidence>
<dbReference type="Gene3D" id="3.40.50.2000">
    <property type="entry name" value="Glycogen Phosphorylase B"/>
    <property type="match status" value="1"/>
</dbReference>
<dbReference type="AlphaFoldDB" id="X0V418"/>
<reference evidence="1" key="1">
    <citation type="journal article" date="2014" name="Front. Microbiol.">
        <title>High frequency of phylogenetically diverse reductive dehalogenase-homologous genes in deep subseafloor sedimentary metagenomes.</title>
        <authorList>
            <person name="Kawai M."/>
            <person name="Futagami T."/>
            <person name="Toyoda A."/>
            <person name="Takaki Y."/>
            <person name="Nishi S."/>
            <person name="Hori S."/>
            <person name="Arai W."/>
            <person name="Tsubouchi T."/>
            <person name="Morono Y."/>
            <person name="Uchiyama I."/>
            <person name="Ito T."/>
            <person name="Fujiyama A."/>
            <person name="Inagaki F."/>
            <person name="Takami H."/>
        </authorList>
    </citation>
    <scope>NUCLEOTIDE SEQUENCE</scope>
    <source>
        <strain evidence="1">Expedition CK06-06</strain>
    </source>
</reference>
<proteinExistence type="predicted"/>
<comment type="caution">
    <text evidence="1">The sequence shown here is derived from an EMBL/GenBank/DDBJ whole genome shotgun (WGS) entry which is preliminary data.</text>
</comment>
<name>X0V418_9ZZZZ</name>
<evidence type="ECO:0000313" key="1">
    <source>
        <dbReference type="EMBL" id="GAF95385.1"/>
    </source>
</evidence>
<dbReference type="EMBL" id="BARS01017207">
    <property type="protein sequence ID" value="GAF95385.1"/>
    <property type="molecule type" value="Genomic_DNA"/>
</dbReference>